<dbReference type="GO" id="GO:0019262">
    <property type="term" value="P:N-acetylneuraminate catabolic process"/>
    <property type="evidence" value="ECO:0007669"/>
    <property type="project" value="TreeGrafter"/>
</dbReference>
<dbReference type="EMBL" id="QQWO01000007">
    <property type="protein sequence ID" value="RSV03459.1"/>
    <property type="molecule type" value="Genomic_DNA"/>
</dbReference>
<evidence type="ECO:0000313" key="1">
    <source>
        <dbReference type="EMBL" id="APR53976.1"/>
    </source>
</evidence>
<reference evidence="2 4" key="3">
    <citation type="submission" date="2018-07" db="EMBL/GenBank/DDBJ databases">
        <title>Genomic and Epidemiologic Investigation of an Indolent Hospital Outbreak.</title>
        <authorList>
            <person name="Johnson R.C."/>
            <person name="Deming C."/>
            <person name="Conlan S."/>
            <person name="Zellmer C.J."/>
            <person name="Michelin A.V."/>
            <person name="Lee-Lin S."/>
            <person name="Thomas P.J."/>
            <person name="Park M."/>
            <person name="Weingarten R.A."/>
            <person name="Less J."/>
            <person name="Dekker J.P."/>
            <person name="Frank K.M."/>
            <person name="Musser K.A."/>
            <person name="Mcquiston J.R."/>
            <person name="Henderson D.K."/>
            <person name="Lau A.F."/>
            <person name="Palmore T.N."/>
            <person name="Segre J.A."/>
        </authorList>
    </citation>
    <scope>NUCLEOTIDE SEQUENCE [LARGE SCALE GENOMIC DNA]</scope>
    <source>
        <strain evidence="2 4">SK-NIH.Env10_0317</strain>
    </source>
</reference>
<dbReference type="InterPro" id="IPR036388">
    <property type="entry name" value="WH-like_DNA-bd_sf"/>
</dbReference>
<accession>A0A1L6JDG9</accession>
<reference evidence="1" key="1">
    <citation type="submission" date="2016-12" db="EMBL/GenBank/DDBJ databases">
        <title>Whole genome sequencing of Sphingomonas koreensis.</title>
        <authorList>
            <person name="Conlan S."/>
            <person name="Thomas P.J."/>
            <person name="Mullikin J."/>
            <person name="Palmore T.N."/>
            <person name="Frank K.M."/>
            <person name="Segre J.A."/>
        </authorList>
    </citation>
    <scope>NUCLEOTIDE SEQUENCE</scope>
    <source>
        <strain evidence="1">ABOJV</strain>
    </source>
</reference>
<evidence type="ECO:0000313" key="4">
    <source>
        <dbReference type="Proteomes" id="UP000286681"/>
    </source>
</evidence>
<sequence>MPFPLKLNDSHRRLVSLIRRHQPVPRANLGKLSGLGSGPVTQITRDLLLAGLIREGERIRGGRGQPALPLMLDPAGALSFGVSMIPGKLRIVAIDFAGTMVEQTIAAMPDNGPLSVAGIIGAQIDQICKKVRLHDRNRILGVGFALPGFFFGDHEHMRVVDEHASWRQEPLSELFARALDVPCWIENDATAAAMAEYYQQPGETNALITLLVNYGIGSGLVLAGQPFRGGHGNAGEVGAFYPLDRPRPSGTDLLKRLQAEGVELRGLTDIDYTDPRHRAVCDIWSRDAGTQLRDLIASAWSWLDPERIVLSGPLPPALLQRLVADIGTDSIFAQHPDRPAPQVVPSTLGAEVAALGAAHIPLHAFTGQMGTI</sequence>
<dbReference type="GO" id="GO:0009384">
    <property type="term" value="F:N-acylmannosamine kinase activity"/>
    <property type="evidence" value="ECO:0007669"/>
    <property type="project" value="TreeGrafter"/>
</dbReference>
<dbReference type="Proteomes" id="UP000286681">
    <property type="component" value="Unassembled WGS sequence"/>
</dbReference>
<name>A0A1L6JDG9_9SPHN</name>
<proteinExistence type="predicted"/>
<dbReference type="GeneID" id="44134364"/>
<dbReference type="Proteomes" id="UP000185161">
    <property type="component" value="Chromosome"/>
</dbReference>
<dbReference type="AlphaFoldDB" id="A0A1L6JDG9"/>
<dbReference type="Gene3D" id="3.30.420.40">
    <property type="match status" value="2"/>
</dbReference>
<evidence type="ECO:0000313" key="2">
    <source>
        <dbReference type="EMBL" id="RSV03459.1"/>
    </source>
</evidence>
<dbReference type="InterPro" id="IPR036390">
    <property type="entry name" value="WH_DNA-bd_sf"/>
</dbReference>
<dbReference type="InterPro" id="IPR043129">
    <property type="entry name" value="ATPase_NBD"/>
</dbReference>
<dbReference type="CDD" id="cd23763">
    <property type="entry name" value="ASKHA_ATPase_ROK"/>
    <property type="match status" value="1"/>
</dbReference>
<dbReference type="PANTHER" id="PTHR18964:SF169">
    <property type="entry name" value="N-ACETYLMANNOSAMINE KINASE"/>
    <property type="match status" value="1"/>
</dbReference>
<dbReference type="InterPro" id="IPR000600">
    <property type="entry name" value="ROK"/>
</dbReference>
<dbReference type="Gene3D" id="1.10.10.10">
    <property type="entry name" value="Winged helix-like DNA-binding domain superfamily/Winged helix DNA-binding domain"/>
    <property type="match status" value="1"/>
</dbReference>
<gene>
    <name evidence="1" type="ORF">BRX40_17550</name>
    <name evidence="2" type="ORF">CA257_09555</name>
</gene>
<dbReference type="SUPFAM" id="SSF53067">
    <property type="entry name" value="Actin-like ATPase domain"/>
    <property type="match status" value="1"/>
</dbReference>
<keyword evidence="3" id="KW-1185">Reference proteome</keyword>
<evidence type="ECO:0000313" key="3">
    <source>
        <dbReference type="Proteomes" id="UP000185161"/>
    </source>
</evidence>
<protein>
    <submittedName>
        <fullName evidence="2">ROK family protein</fullName>
    </submittedName>
</protein>
<dbReference type="RefSeq" id="WP_075152487.1">
    <property type="nucleotide sequence ID" value="NZ_CP018820.1"/>
</dbReference>
<dbReference type="Pfam" id="PF00480">
    <property type="entry name" value="ROK"/>
    <property type="match status" value="1"/>
</dbReference>
<dbReference type="KEGG" id="skr:BRX40_17550"/>
<dbReference type="STRING" id="93064.BRX40_17550"/>
<dbReference type="OrthoDB" id="49685at2"/>
<dbReference type="PANTHER" id="PTHR18964">
    <property type="entry name" value="ROK (REPRESSOR, ORF, KINASE) FAMILY"/>
    <property type="match status" value="1"/>
</dbReference>
<dbReference type="EMBL" id="CP018820">
    <property type="protein sequence ID" value="APR53976.1"/>
    <property type="molecule type" value="Genomic_DNA"/>
</dbReference>
<dbReference type="SUPFAM" id="SSF46785">
    <property type="entry name" value="Winged helix' DNA-binding domain"/>
    <property type="match status" value="1"/>
</dbReference>
<reference evidence="3" key="2">
    <citation type="submission" date="2016-12" db="EMBL/GenBank/DDBJ databases">
        <title>Whole genome sequencing of Sphingomonas sp. ABOJV.</title>
        <authorList>
            <person name="Conlan S."/>
            <person name="Thomas P.J."/>
            <person name="Mullikin J."/>
            <person name="Palmore T.N."/>
            <person name="Frank K.M."/>
            <person name="Segre J.A."/>
        </authorList>
    </citation>
    <scope>NUCLEOTIDE SEQUENCE [LARGE SCALE GENOMIC DNA]</scope>
    <source>
        <strain evidence="3">ABOJV</strain>
    </source>
</reference>
<organism evidence="1 3">
    <name type="scientific">Sphingomonas koreensis</name>
    <dbReference type="NCBI Taxonomy" id="93064"/>
    <lineage>
        <taxon>Bacteria</taxon>
        <taxon>Pseudomonadati</taxon>
        <taxon>Pseudomonadota</taxon>
        <taxon>Alphaproteobacteria</taxon>
        <taxon>Sphingomonadales</taxon>
        <taxon>Sphingomonadaceae</taxon>
        <taxon>Sphingomonas</taxon>
    </lineage>
</organism>